<sequence length="181" mass="20318">MVVDARRTQSGHSPLFIDGSSVEIVKSTQFLGVHLAENLTWSLNTSSISKKAASLPGLGIAPSRIARHCNGQQTIRYIHSSIYSSNRTSQMSAIVAMLLHHSKCFVLLYVSLQAVVFYIGDAEHINKMFFNTGDAEHISKATVCRTVRKVRLALKRFLHIFMVFPEHKPLRAIKEDFHRIA</sequence>
<protein>
    <submittedName>
        <fullName evidence="1">Uncharacterized protein</fullName>
    </submittedName>
</protein>
<reference evidence="1" key="1">
    <citation type="submission" date="2023-06" db="EMBL/GenBank/DDBJ databases">
        <title>Male Hemibagrus guttatus genome.</title>
        <authorList>
            <person name="Bian C."/>
        </authorList>
    </citation>
    <scope>NUCLEOTIDE SEQUENCE</scope>
    <source>
        <strain evidence="1">Male_cb2023</strain>
        <tissue evidence="1">Muscle</tissue>
    </source>
</reference>
<feature type="non-terminal residue" evidence="1">
    <location>
        <position position="1"/>
    </location>
</feature>
<name>A0AAE0R5P5_9TELE</name>
<keyword evidence="2" id="KW-1185">Reference proteome</keyword>
<gene>
    <name evidence="1" type="ORF">QTP70_025977</name>
</gene>
<evidence type="ECO:0000313" key="1">
    <source>
        <dbReference type="EMBL" id="KAK3543648.1"/>
    </source>
</evidence>
<organism evidence="1 2">
    <name type="scientific">Hemibagrus guttatus</name>
    <dbReference type="NCBI Taxonomy" id="175788"/>
    <lineage>
        <taxon>Eukaryota</taxon>
        <taxon>Metazoa</taxon>
        <taxon>Chordata</taxon>
        <taxon>Craniata</taxon>
        <taxon>Vertebrata</taxon>
        <taxon>Euteleostomi</taxon>
        <taxon>Actinopterygii</taxon>
        <taxon>Neopterygii</taxon>
        <taxon>Teleostei</taxon>
        <taxon>Ostariophysi</taxon>
        <taxon>Siluriformes</taxon>
        <taxon>Bagridae</taxon>
        <taxon>Hemibagrus</taxon>
    </lineage>
</organism>
<dbReference type="AlphaFoldDB" id="A0AAE0R5P5"/>
<accession>A0AAE0R5P5</accession>
<evidence type="ECO:0000313" key="2">
    <source>
        <dbReference type="Proteomes" id="UP001274896"/>
    </source>
</evidence>
<comment type="caution">
    <text evidence="1">The sequence shown here is derived from an EMBL/GenBank/DDBJ whole genome shotgun (WGS) entry which is preliminary data.</text>
</comment>
<dbReference type="Proteomes" id="UP001274896">
    <property type="component" value="Unassembled WGS sequence"/>
</dbReference>
<proteinExistence type="predicted"/>
<dbReference type="EMBL" id="JAUCMX010000006">
    <property type="protein sequence ID" value="KAK3543648.1"/>
    <property type="molecule type" value="Genomic_DNA"/>
</dbReference>